<dbReference type="OrthoDB" id="9782798at2"/>
<dbReference type="InterPro" id="IPR011006">
    <property type="entry name" value="CheY-like_superfamily"/>
</dbReference>
<dbReference type="Pfam" id="PF03861">
    <property type="entry name" value="ANTAR"/>
    <property type="match status" value="1"/>
</dbReference>
<comment type="caution">
    <text evidence="2">The sequence shown here is derived from an EMBL/GenBank/DDBJ whole genome shotgun (WGS) entry which is preliminary data.</text>
</comment>
<proteinExistence type="predicted"/>
<keyword evidence="3" id="KW-1185">Reference proteome</keyword>
<protein>
    <submittedName>
        <fullName evidence="2">ANTAR domain-containing protein</fullName>
    </submittedName>
</protein>
<dbReference type="SUPFAM" id="SSF52172">
    <property type="entry name" value="CheY-like"/>
    <property type="match status" value="1"/>
</dbReference>
<dbReference type="PIRSF" id="PIRSF036382">
    <property type="entry name" value="RR_antiterm"/>
    <property type="match status" value="1"/>
</dbReference>
<sequence length="203" mass="22492">MSDCTPPARPLRIILVQPDGDEGARVQALRAALALPDYEIVAVLAADMFLPAQVARLQPDLIVADAESDARDVLEHIVIATRDAPRPVVMFTDDETPATLDAAMEAGITAYVVDGLRAERVRPVINVALARFRQQVRLLEELTGTRARLAERKVIERAKGVLMARYRITEDEAYARLRSMAMNKNIKLAELARRLLDIEDLLG</sequence>
<organism evidence="2 3">
    <name type="scientific">Zemynaea arenosa</name>
    <dbReference type="NCBI Taxonomy" id="2561931"/>
    <lineage>
        <taxon>Bacteria</taxon>
        <taxon>Pseudomonadati</taxon>
        <taxon>Pseudomonadota</taxon>
        <taxon>Betaproteobacteria</taxon>
        <taxon>Burkholderiales</taxon>
        <taxon>Oxalobacteraceae</taxon>
        <taxon>Telluria group</taxon>
        <taxon>Zemynaea</taxon>
    </lineage>
</organism>
<dbReference type="Proteomes" id="UP000298438">
    <property type="component" value="Unassembled WGS sequence"/>
</dbReference>
<accession>A0A4Y9SDW0</accession>
<dbReference type="PROSITE" id="PS50921">
    <property type="entry name" value="ANTAR"/>
    <property type="match status" value="1"/>
</dbReference>
<gene>
    <name evidence="2" type="ORF">E4L96_12510</name>
</gene>
<dbReference type="Gene3D" id="1.10.10.10">
    <property type="entry name" value="Winged helix-like DNA-binding domain superfamily/Winged helix DNA-binding domain"/>
    <property type="match status" value="1"/>
</dbReference>
<name>A0A4Y9SDW0_9BURK</name>
<dbReference type="AlphaFoldDB" id="A0A4Y9SDW0"/>
<dbReference type="InterPro" id="IPR008327">
    <property type="entry name" value="Sig_transdc_resp-reg_antiterm"/>
</dbReference>
<feature type="domain" description="ANTAR" evidence="1">
    <location>
        <begin position="135"/>
        <end position="196"/>
    </location>
</feature>
<dbReference type="SMART" id="SM01012">
    <property type="entry name" value="ANTAR"/>
    <property type="match status" value="1"/>
</dbReference>
<reference evidence="2 3" key="1">
    <citation type="submission" date="2019-03" db="EMBL/GenBank/DDBJ databases">
        <title>Draft Genome Sequence of Massilia arenosa sp. nov., a Novel Massilia Species Isolated from a Sandy-loam Maize Soil.</title>
        <authorList>
            <person name="Raths R."/>
            <person name="Peta V."/>
            <person name="Bucking H."/>
        </authorList>
    </citation>
    <scope>NUCLEOTIDE SEQUENCE [LARGE SCALE GENOMIC DNA]</scope>
    <source>
        <strain evidence="2 3">MC02</strain>
    </source>
</reference>
<dbReference type="InterPro" id="IPR005561">
    <property type="entry name" value="ANTAR"/>
</dbReference>
<dbReference type="EMBL" id="SPVF01000153">
    <property type="protein sequence ID" value="TFW19081.1"/>
    <property type="molecule type" value="Genomic_DNA"/>
</dbReference>
<evidence type="ECO:0000313" key="2">
    <source>
        <dbReference type="EMBL" id="TFW19081.1"/>
    </source>
</evidence>
<evidence type="ECO:0000313" key="3">
    <source>
        <dbReference type="Proteomes" id="UP000298438"/>
    </source>
</evidence>
<dbReference type="InterPro" id="IPR036388">
    <property type="entry name" value="WH-like_DNA-bd_sf"/>
</dbReference>
<dbReference type="RefSeq" id="WP_135207556.1">
    <property type="nucleotide sequence ID" value="NZ_SPVF01000153.1"/>
</dbReference>
<dbReference type="Gene3D" id="3.40.50.2300">
    <property type="match status" value="1"/>
</dbReference>
<dbReference type="GO" id="GO:0003723">
    <property type="term" value="F:RNA binding"/>
    <property type="evidence" value="ECO:0007669"/>
    <property type="project" value="InterPro"/>
</dbReference>
<evidence type="ECO:0000259" key="1">
    <source>
        <dbReference type="PROSITE" id="PS50921"/>
    </source>
</evidence>